<feature type="region of interest" description="Disordered" evidence="1">
    <location>
        <begin position="1"/>
        <end position="24"/>
    </location>
</feature>
<feature type="region of interest" description="Disordered" evidence="1">
    <location>
        <begin position="77"/>
        <end position="111"/>
    </location>
</feature>
<reference evidence="2" key="2">
    <citation type="submission" date="2016-05" db="EMBL/GenBank/DDBJ databases">
        <title>Comparative analysis highlights variable genome content of wheat rusts and divergence of the mating loci.</title>
        <authorList>
            <person name="Cuomo C.A."/>
            <person name="Bakkeren G."/>
            <person name="Szabo L."/>
            <person name="Khalil H."/>
            <person name="Joly D."/>
            <person name="Goldberg J."/>
            <person name="Young S."/>
            <person name="Zeng Q."/>
            <person name="Fellers J."/>
        </authorList>
    </citation>
    <scope>NUCLEOTIDE SEQUENCE [LARGE SCALE GENOMIC DNA]</scope>
    <source>
        <strain evidence="2">1-1 BBBD Race 1</strain>
    </source>
</reference>
<evidence type="ECO:0000313" key="2">
    <source>
        <dbReference type="EMBL" id="OAV87497.1"/>
    </source>
</evidence>
<evidence type="ECO:0000313" key="4">
    <source>
        <dbReference type="Proteomes" id="UP000005240"/>
    </source>
</evidence>
<organism evidence="2">
    <name type="scientific">Puccinia triticina (isolate 1-1 / race 1 (BBBD))</name>
    <name type="common">Brown leaf rust fungus</name>
    <dbReference type="NCBI Taxonomy" id="630390"/>
    <lineage>
        <taxon>Eukaryota</taxon>
        <taxon>Fungi</taxon>
        <taxon>Dikarya</taxon>
        <taxon>Basidiomycota</taxon>
        <taxon>Pucciniomycotina</taxon>
        <taxon>Pucciniomycetes</taxon>
        <taxon>Pucciniales</taxon>
        <taxon>Pucciniaceae</taxon>
        <taxon>Puccinia</taxon>
    </lineage>
</organism>
<accession>A0A180G4B7</accession>
<feature type="non-terminal residue" evidence="2">
    <location>
        <position position="1"/>
    </location>
</feature>
<keyword evidence="4" id="KW-1185">Reference proteome</keyword>
<dbReference type="Proteomes" id="UP000005240">
    <property type="component" value="Unassembled WGS sequence"/>
</dbReference>
<gene>
    <name evidence="2" type="ORF">PTTG_29412</name>
</gene>
<dbReference type="AlphaFoldDB" id="A0A180G4B7"/>
<feature type="region of interest" description="Disordered" evidence="1">
    <location>
        <begin position="31"/>
        <end position="50"/>
    </location>
</feature>
<dbReference type="EnsemblFungi" id="PTTG_29412-t43_1">
    <property type="protein sequence ID" value="PTTG_29412-t43_1-p1"/>
    <property type="gene ID" value="PTTG_29412"/>
</dbReference>
<reference evidence="3" key="4">
    <citation type="submission" date="2025-05" db="UniProtKB">
        <authorList>
            <consortium name="EnsemblFungi"/>
        </authorList>
    </citation>
    <scope>IDENTIFICATION</scope>
    <source>
        <strain evidence="3">isolate 1-1 / race 1 (BBBD)</strain>
    </source>
</reference>
<evidence type="ECO:0000256" key="1">
    <source>
        <dbReference type="SAM" id="MobiDB-lite"/>
    </source>
</evidence>
<reference evidence="2" key="1">
    <citation type="submission" date="2009-11" db="EMBL/GenBank/DDBJ databases">
        <authorList>
            <consortium name="The Broad Institute Genome Sequencing Platform"/>
            <person name="Ward D."/>
            <person name="Feldgarden M."/>
            <person name="Earl A."/>
            <person name="Young S.K."/>
            <person name="Zeng Q."/>
            <person name="Koehrsen M."/>
            <person name="Alvarado L."/>
            <person name="Berlin A."/>
            <person name="Bochicchio J."/>
            <person name="Borenstein D."/>
            <person name="Chapman S.B."/>
            <person name="Chen Z."/>
            <person name="Engels R."/>
            <person name="Freedman E."/>
            <person name="Gellesch M."/>
            <person name="Goldberg J."/>
            <person name="Griggs A."/>
            <person name="Gujja S."/>
            <person name="Heilman E."/>
            <person name="Heiman D."/>
            <person name="Hepburn T."/>
            <person name="Howarth C."/>
            <person name="Jen D."/>
            <person name="Larson L."/>
            <person name="Lewis B."/>
            <person name="Mehta T."/>
            <person name="Park D."/>
            <person name="Pearson M."/>
            <person name="Roberts A."/>
            <person name="Saif S."/>
            <person name="Shea T."/>
            <person name="Shenoy N."/>
            <person name="Sisk P."/>
            <person name="Stolte C."/>
            <person name="Sykes S."/>
            <person name="Thomson T."/>
            <person name="Walk T."/>
            <person name="White J."/>
            <person name="Yandava C."/>
            <person name="Izard J."/>
            <person name="Baranova O.V."/>
            <person name="Blanton J.M."/>
            <person name="Tanner A.C."/>
            <person name="Dewhirst F.E."/>
            <person name="Haas B."/>
            <person name="Nusbaum C."/>
            <person name="Birren B."/>
        </authorList>
    </citation>
    <scope>NUCLEOTIDE SEQUENCE [LARGE SCALE GENOMIC DNA]</scope>
    <source>
        <strain evidence="2">1-1 BBBD Race 1</strain>
    </source>
</reference>
<reference evidence="3 4" key="3">
    <citation type="journal article" date="2017" name="G3 (Bethesda)">
        <title>Comparative analysis highlights variable genome content of wheat rusts and divergence of the mating loci.</title>
        <authorList>
            <person name="Cuomo C.A."/>
            <person name="Bakkeren G."/>
            <person name="Khalil H.B."/>
            <person name="Panwar V."/>
            <person name="Joly D."/>
            <person name="Linning R."/>
            <person name="Sakthikumar S."/>
            <person name="Song X."/>
            <person name="Adiconis X."/>
            <person name="Fan L."/>
            <person name="Goldberg J.M."/>
            <person name="Levin J.Z."/>
            <person name="Young S."/>
            <person name="Zeng Q."/>
            <person name="Anikster Y."/>
            <person name="Bruce M."/>
            <person name="Wang M."/>
            <person name="Yin C."/>
            <person name="McCallum B."/>
            <person name="Szabo L.J."/>
            <person name="Hulbert S."/>
            <person name="Chen X."/>
            <person name="Fellers J.P."/>
        </authorList>
    </citation>
    <scope>NUCLEOTIDE SEQUENCE</scope>
    <source>
        <strain evidence="4">Isolate 1-1 / race 1 (BBBD)</strain>
        <strain evidence="3">isolate 1-1 / race 1 (BBBD)</strain>
    </source>
</reference>
<proteinExistence type="predicted"/>
<name>A0A180G4B7_PUCT1</name>
<protein>
    <submittedName>
        <fullName evidence="2 3">Uncharacterized protein</fullName>
    </submittedName>
</protein>
<dbReference type="VEuPathDB" id="FungiDB:PTTG_29412"/>
<dbReference type="EMBL" id="ADAS02000381">
    <property type="protein sequence ID" value="OAV87497.1"/>
    <property type="molecule type" value="Genomic_DNA"/>
</dbReference>
<evidence type="ECO:0000313" key="3">
    <source>
        <dbReference type="EnsemblFungi" id="PTTG_29412-t43_1-p1"/>
    </source>
</evidence>
<sequence>SRRHREPQNCPLPSGSQSSRAERSLSIISVSSRTKLPSAHGEDLMTSPPKQANCLSVQGYVHKAQAWASKHGINQPLVNEHLKRPQEPTLSSAAGPSPTAGLKQPLEDSLE</sequence>